<dbReference type="InterPro" id="IPR011701">
    <property type="entry name" value="MFS"/>
</dbReference>
<keyword evidence="4" id="KW-0769">Symport</keyword>
<feature type="transmembrane region" description="Helical" evidence="8">
    <location>
        <begin position="110"/>
        <end position="131"/>
    </location>
</feature>
<evidence type="ECO:0000256" key="1">
    <source>
        <dbReference type="ARBA" id="ARBA00004141"/>
    </source>
</evidence>
<feature type="transmembrane region" description="Helical" evidence="8">
    <location>
        <begin position="169"/>
        <end position="187"/>
    </location>
</feature>
<sequence length="311" mass="34284">MYIESVPSSFILNDFAVDLSFSLSILVPVLFLIPICHTLDYNLGPTSCFVPGTATWFRSYSWLSIPDPLSIPIPLQVGHDWGYYTMVTDLPKYTTDVLKYNVATAGLVNALPYLAMWVSSFIFGAVCDICIKKKWHSIKTGRIIHTTIAATGPAICIILASYAGCNGNLAVIYFIVSMALMGGFYSGMKVNALDLAPNYAGTLTSLVNSTSTLAGIITPYLTGLLTPDSTLKQWRVAFWVCFAVLVGTNVVYCIWADGKQQWWDDVRQYGYPEGWSHGPLHGDDLTTSTGKGNRDKSEDQELKERIIIDKS</sequence>
<dbReference type="GO" id="GO:0006820">
    <property type="term" value="P:monoatomic anion transport"/>
    <property type="evidence" value="ECO:0007669"/>
    <property type="project" value="TreeGrafter"/>
</dbReference>
<dbReference type="STRING" id="151549.A0A4C1YT19"/>
<feature type="transmembrane region" description="Helical" evidence="8">
    <location>
        <begin position="12"/>
        <end position="35"/>
    </location>
</feature>
<evidence type="ECO:0000256" key="8">
    <source>
        <dbReference type="SAM" id="Phobius"/>
    </source>
</evidence>
<comment type="subcellular location">
    <subcellularLocation>
        <location evidence="1">Membrane</location>
        <topology evidence="1">Multi-pass membrane protein</topology>
    </subcellularLocation>
</comment>
<evidence type="ECO:0000256" key="4">
    <source>
        <dbReference type="ARBA" id="ARBA00022847"/>
    </source>
</evidence>
<evidence type="ECO:0000313" key="9">
    <source>
        <dbReference type="EMBL" id="GBP77577.1"/>
    </source>
</evidence>
<keyword evidence="6 8" id="KW-0472">Membrane</keyword>
<evidence type="ECO:0000256" key="6">
    <source>
        <dbReference type="ARBA" id="ARBA00023136"/>
    </source>
</evidence>
<feature type="region of interest" description="Disordered" evidence="7">
    <location>
        <begin position="280"/>
        <end position="302"/>
    </location>
</feature>
<dbReference type="InterPro" id="IPR050382">
    <property type="entry name" value="MFS_Na/Anion_cotransporter"/>
</dbReference>
<dbReference type="EMBL" id="BGZK01001337">
    <property type="protein sequence ID" value="GBP77577.1"/>
    <property type="molecule type" value="Genomic_DNA"/>
</dbReference>
<keyword evidence="2" id="KW-0813">Transport</keyword>
<dbReference type="FunFam" id="1.20.1250.20:FF:000003">
    <property type="entry name" value="Solute carrier family 17 member 3"/>
    <property type="match status" value="1"/>
</dbReference>
<evidence type="ECO:0000256" key="7">
    <source>
        <dbReference type="SAM" id="MobiDB-lite"/>
    </source>
</evidence>
<feature type="transmembrane region" description="Helical" evidence="8">
    <location>
        <begin position="143"/>
        <end position="163"/>
    </location>
</feature>
<dbReference type="AlphaFoldDB" id="A0A4C1YT19"/>
<dbReference type="OrthoDB" id="2985014at2759"/>
<evidence type="ECO:0000256" key="2">
    <source>
        <dbReference type="ARBA" id="ARBA00022448"/>
    </source>
</evidence>
<name>A0A4C1YT19_EUMVA</name>
<dbReference type="Gene3D" id="1.20.1250.20">
    <property type="entry name" value="MFS general substrate transporter like domains"/>
    <property type="match status" value="1"/>
</dbReference>
<evidence type="ECO:0000313" key="10">
    <source>
        <dbReference type="Proteomes" id="UP000299102"/>
    </source>
</evidence>
<evidence type="ECO:0000256" key="5">
    <source>
        <dbReference type="ARBA" id="ARBA00022989"/>
    </source>
</evidence>
<keyword evidence="3 8" id="KW-0812">Transmembrane</keyword>
<feature type="transmembrane region" description="Helical" evidence="8">
    <location>
        <begin position="236"/>
        <end position="255"/>
    </location>
</feature>
<gene>
    <name evidence="9" type="primary">Picot</name>
    <name evidence="9" type="ORF">EVAR_59320_1</name>
</gene>
<dbReference type="Pfam" id="PF07690">
    <property type="entry name" value="MFS_1"/>
    <property type="match status" value="1"/>
</dbReference>
<accession>A0A4C1YT19</accession>
<evidence type="ECO:0000256" key="3">
    <source>
        <dbReference type="ARBA" id="ARBA00022692"/>
    </source>
</evidence>
<dbReference type="GO" id="GO:0016020">
    <property type="term" value="C:membrane"/>
    <property type="evidence" value="ECO:0007669"/>
    <property type="project" value="UniProtKB-SubCell"/>
</dbReference>
<dbReference type="PANTHER" id="PTHR11662:SF415">
    <property type="entry name" value="AT30085P-RELATED"/>
    <property type="match status" value="1"/>
</dbReference>
<comment type="caution">
    <text evidence="9">The sequence shown here is derived from an EMBL/GenBank/DDBJ whole genome shotgun (WGS) entry which is preliminary data.</text>
</comment>
<dbReference type="PANTHER" id="PTHR11662">
    <property type="entry name" value="SOLUTE CARRIER FAMILY 17"/>
    <property type="match status" value="1"/>
</dbReference>
<dbReference type="InterPro" id="IPR036259">
    <property type="entry name" value="MFS_trans_sf"/>
</dbReference>
<dbReference type="SUPFAM" id="SSF103473">
    <property type="entry name" value="MFS general substrate transporter"/>
    <property type="match status" value="1"/>
</dbReference>
<protein>
    <submittedName>
        <fullName evidence="9">Inorganic phosphate cotransporter</fullName>
    </submittedName>
</protein>
<dbReference type="GO" id="GO:0015293">
    <property type="term" value="F:symporter activity"/>
    <property type="evidence" value="ECO:0007669"/>
    <property type="project" value="UniProtKB-KW"/>
</dbReference>
<proteinExistence type="predicted"/>
<organism evidence="9 10">
    <name type="scientific">Eumeta variegata</name>
    <name type="common">Bagworm moth</name>
    <name type="synonym">Eumeta japonica</name>
    <dbReference type="NCBI Taxonomy" id="151549"/>
    <lineage>
        <taxon>Eukaryota</taxon>
        <taxon>Metazoa</taxon>
        <taxon>Ecdysozoa</taxon>
        <taxon>Arthropoda</taxon>
        <taxon>Hexapoda</taxon>
        <taxon>Insecta</taxon>
        <taxon>Pterygota</taxon>
        <taxon>Neoptera</taxon>
        <taxon>Endopterygota</taxon>
        <taxon>Lepidoptera</taxon>
        <taxon>Glossata</taxon>
        <taxon>Ditrysia</taxon>
        <taxon>Tineoidea</taxon>
        <taxon>Psychidae</taxon>
        <taxon>Oiketicinae</taxon>
        <taxon>Eumeta</taxon>
    </lineage>
</organism>
<dbReference type="Proteomes" id="UP000299102">
    <property type="component" value="Unassembled WGS sequence"/>
</dbReference>
<feature type="compositionally biased region" description="Basic and acidic residues" evidence="7">
    <location>
        <begin position="292"/>
        <end position="302"/>
    </location>
</feature>
<keyword evidence="5 8" id="KW-1133">Transmembrane helix</keyword>
<keyword evidence="10" id="KW-1185">Reference proteome</keyword>
<feature type="transmembrane region" description="Helical" evidence="8">
    <location>
        <begin position="199"/>
        <end position="221"/>
    </location>
</feature>
<reference evidence="9 10" key="1">
    <citation type="journal article" date="2019" name="Commun. Biol.">
        <title>The bagworm genome reveals a unique fibroin gene that provides high tensile strength.</title>
        <authorList>
            <person name="Kono N."/>
            <person name="Nakamura H."/>
            <person name="Ohtoshi R."/>
            <person name="Tomita M."/>
            <person name="Numata K."/>
            <person name="Arakawa K."/>
        </authorList>
    </citation>
    <scope>NUCLEOTIDE SEQUENCE [LARGE SCALE GENOMIC DNA]</scope>
</reference>